<sequence>SQLSCTSCQHSKPHDSSDLQSFSALGQADAKTLFSTSPHPSLEDKLVSSRFAALCSSPPTNQSQGTELHGYGSKT</sequence>
<proteinExistence type="predicted"/>
<accession>A0AAN6NX53</accession>
<feature type="region of interest" description="Disordered" evidence="1">
    <location>
        <begin position="1"/>
        <end position="22"/>
    </location>
</feature>
<gene>
    <name evidence="2" type="ORF">QBC32DRAFT_214833</name>
</gene>
<dbReference type="Proteomes" id="UP001303222">
    <property type="component" value="Unassembled WGS sequence"/>
</dbReference>
<feature type="compositionally biased region" description="Polar residues" evidence="1">
    <location>
        <begin position="57"/>
        <end position="66"/>
    </location>
</feature>
<dbReference type="EMBL" id="MU859146">
    <property type="protein sequence ID" value="KAK3951492.1"/>
    <property type="molecule type" value="Genomic_DNA"/>
</dbReference>
<feature type="non-terminal residue" evidence="2">
    <location>
        <position position="1"/>
    </location>
</feature>
<evidence type="ECO:0000256" key="1">
    <source>
        <dbReference type="SAM" id="MobiDB-lite"/>
    </source>
</evidence>
<dbReference type="AlphaFoldDB" id="A0AAN6NX53"/>
<keyword evidence="3" id="KW-1185">Reference proteome</keyword>
<feature type="compositionally biased region" description="Polar residues" evidence="1">
    <location>
        <begin position="1"/>
        <end position="10"/>
    </location>
</feature>
<reference evidence="2" key="1">
    <citation type="journal article" date="2023" name="Mol. Phylogenet. Evol.">
        <title>Genome-scale phylogeny and comparative genomics of the fungal order Sordariales.</title>
        <authorList>
            <person name="Hensen N."/>
            <person name="Bonometti L."/>
            <person name="Westerberg I."/>
            <person name="Brannstrom I.O."/>
            <person name="Guillou S."/>
            <person name="Cros-Aarteil S."/>
            <person name="Calhoun S."/>
            <person name="Haridas S."/>
            <person name="Kuo A."/>
            <person name="Mondo S."/>
            <person name="Pangilinan J."/>
            <person name="Riley R."/>
            <person name="LaButti K."/>
            <person name="Andreopoulos B."/>
            <person name="Lipzen A."/>
            <person name="Chen C."/>
            <person name="Yan M."/>
            <person name="Daum C."/>
            <person name="Ng V."/>
            <person name="Clum A."/>
            <person name="Steindorff A."/>
            <person name="Ohm R.A."/>
            <person name="Martin F."/>
            <person name="Silar P."/>
            <person name="Natvig D.O."/>
            <person name="Lalanne C."/>
            <person name="Gautier V."/>
            <person name="Ament-Velasquez S.L."/>
            <person name="Kruys A."/>
            <person name="Hutchinson M.I."/>
            <person name="Powell A.J."/>
            <person name="Barry K."/>
            <person name="Miller A.N."/>
            <person name="Grigoriev I.V."/>
            <person name="Debuchy R."/>
            <person name="Gladieux P."/>
            <person name="Hiltunen Thoren M."/>
            <person name="Johannesson H."/>
        </authorList>
    </citation>
    <scope>NUCLEOTIDE SEQUENCE</scope>
    <source>
        <strain evidence="2">CBS 626.80</strain>
    </source>
</reference>
<organism evidence="2 3">
    <name type="scientific">Pseudoneurospora amorphoporcata</name>
    <dbReference type="NCBI Taxonomy" id="241081"/>
    <lineage>
        <taxon>Eukaryota</taxon>
        <taxon>Fungi</taxon>
        <taxon>Dikarya</taxon>
        <taxon>Ascomycota</taxon>
        <taxon>Pezizomycotina</taxon>
        <taxon>Sordariomycetes</taxon>
        <taxon>Sordariomycetidae</taxon>
        <taxon>Sordariales</taxon>
        <taxon>Sordariaceae</taxon>
        <taxon>Pseudoneurospora</taxon>
    </lineage>
</organism>
<evidence type="ECO:0000313" key="2">
    <source>
        <dbReference type="EMBL" id="KAK3951492.1"/>
    </source>
</evidence>
<reference evidence="2" key="2">
    <citation type="submission" date="2023-06" db="EMBL/GenBank/DDBJ databases">
        <authorList>
            <consortium name="Lawrence Berkeley National Laboratory"/>
            <person name="Mondo S.J."/>
            <person name="Hensen N."/>
            <person name="Bonometti L."/>
            <person name="Westerberg I."/>
            <person name="Brannstrom I.O."/>
            <person name="Guillou S."/>
            <person name="Cros-Aarteil S."/>
            <person name="Calhoun S."/>
            <person name="Haridas S."/>
            <person name="Kuo A."/>
            <person name="Pangilinan J."/>
            <person name="Riley R."/>
            <person name="Labutti K."/>
            <person name="Andreopoulos B."/>
            <person name="Lipzen A."/>
            <person name="Chen C."/>
            <person name="Yanf M."/>
            <person name="Daum C."/>
            <person name="Ng V."/>
            <person name="Clum A."/>
            <person name="Steindorff A."/>
            <person name="Ohm R."/>
            <person name="Martin F."/>
            <person name="Silar P."/>
            <person name="Natvig D."/>
            <person name="Lalanne C."/>
            <person name="Gautier V."/>
            <person name="Ament-Velasquez S.L."/>
            <person name="Kruys A."/>
            <person name="Hutchinson M.I."/>
            <person name="Powell A.J."/>
            <person name="Barry K."/>
            <person name="Miller A.N."/>
            <person name="Grigoriev I.V."/>
            <person name="Debuchy R."/>
            <person name="Gladieux P."/>
            <person name="Thoren M.H."/>
            <person name="Johannesson H."/>
        </authorList>
    </citation>
    <scope>NUCLEOTIDE SEQUENCE</scope>
    <source>
        <strain evidence="2">CBS 626.80</strain>
    </source>
</reference>
<protein>
    <submittedName>
        <fullName evidence="2">Uncharacterized protein</fullName>
    </submittedName>
</protein>
<evidence type="ECO:0000313" key="3">
    <source>
        <dbReference type="Proteomes" id="UP001303222"/>
    </source>
</evidence>
<feature type="region of interest" description="Disordered" evidence="1">
    <location>
        <begin position="56"/>
        <end position="75"/>
    </location>
</feature>
<name>A0AAN6NX53_9PEZI</name>
<comment type="caution">
    <text evidence="2">The sequence shown here is derived from an EMBL/GenBank/DDBJ whole genome shotgun (WGS) entry which is preliminary data.</text>
</comment>